<feature type="chain" id="PRO_5040992249" evidence="4">
    <location>
        <begin position="22"/>
        <end position="522"/>
    </location>
</feature>
<comment type="caution">
    <text evidence="6">The sequence shown here is derived from an EMBL/GenBank/DDBJ whole genome shotgun (WGS) entry which is preliminary data.</text>
</comment>
<dbReference type="Gene3D" id="3.90.1420.10">
    <property type="entry name" value="Rubisco LSMT, substrate-binding domain"/>
    <property type="match status" value="1"/>
</dbReference>
<dbReference type="PANTHER" id="PTHR13271">
    <property type="entry name" value="UNCHARACTERIZED PUTATIVE METHYLTRANSFERASE"/>
    <property type="match status" value="1"/>
</dbReference>
<evidence type="ECO:0000313" key="6">
    <source>
        <dbReference type="EMBL" id="GMF62673.1"/>
    </source>
</evidence>
<keyword evidence="1" id="KW-0489">Methyltransferase</keyword>
<sequence>MVSVFSIFSLVVLYGGRSVSSLSIDASADVASAARPEVQVEFDLDPESKAEWGGYAASRSDRPVLEGRSTFPDGSPMGVNIRPIGGARKVESVMTSTSTVLKAEGFNFGRGTAYITTEDVKQGSELFSLPMSKVMSVASAARGRVGLLLEVNPDLPSSIALGLHLLEEQALGAKSNFSEFVATLPDIDDLNSTLFYSEDKLKEMEGSQLLRFTMGRVQAVQAFYDALLQPVTSREAVDPPIFKEEDFTLEKFRWAMGVVWASAFPVGEIEEDMVLAPVLDTIGICTDIDEEGNESCPANRIEADQNTQRLIVFASVSYKQGQEVHLSLPGKSSAQFMLNNGFARDRASQRLDKLDLTVTLDPSDPLAPMKGYLLQTQLNESVNASYAFFHGSSKIDDEISRSLKMKLLSGAELPRYKELLTTKEEENTEEGRQILSLRNEFVYTRAIMSTCTTLLEQYPSPVDQDQHALDKLTDEGDLESARKAHVKRILIIEKQILKKTMDIALEDWKGLVFSSHPNLQEV</sequence>
<evidence type="ECO:0000259" key="5">
    <source>
        <dbReference type="Pfam" id="PF09273"/>
    </source>
</evidence>
<proteinExistence type="predicted"/>
<dbReference type="PANTHER" id="PTHR13271:SF148">
    <property type="entry name" value="SET DOMAIN-CONTAINING PROTEIN"/>
    <property type="match status" value="1"/>
</dbReference>
<dbReference type="SUPFAM" id="SSF81822">
    <property type="entry name" value="RuBisCo LSMT C-terminal, substrate-binding domain"/>
    <property type="match status" value="1"/>
</dbReference>
<dbReference type="GO" id="GO:0016279">
    <property type="term" value="F:protein-lysine N-methyltransferase activity"/>
    <property type="evidence" value="ECO:0007669"/>
    <property type="project" value="TreeGrafter"/>
</dbReference>
<evidence type="ECO:0000256" key="1">
    <source>
        <dbReference type="ARBA" id="ARBA00022603"/>
    </source>
</evidence>
<dbReference type="AlphaFoldDB" id="A0A9W6YGN1"/>
<reference evidence="6" key="1">
    <citation type="submission" date="2023-04" db="EMBL/GenBank/DDBJ databases">
        <title>Phytophthora fragariaefolia NBRC 109709.</title>
        <authorList>
            <person name="Ichikawa N."/>
            <person name="Sato H."/>
            <person name="Tonouchi N."/>
        </authorList>
    </citation>
    <scope>NUCLEOTIDE SEQUENCE</scope>
    <source>
        <strain evidence="6">NBRC 109709</strain>
    </source>
</reference>
<dbReference type="Gene3D" id="3.90.1410.10">
    <property type="entry name" value="set domain protein methyltransferase, domain 1"/>
    <property type="match status" value="1"/>
</dbReference>
<dbReference type="CDD" id="cd10527">
    <property type="entry name" value="SET_LSMT"/>
    <property type="match status" value="1"/>
</dbReference>
<dbReference type="InterPro" id="IPR046341">
    <property type="entry name" value="SET_dom_sf"/>
</dbReference>
<gene>
    <name evidence="6" type="ORF">Pfra01_002727700</name>
</gene>
<keyword evidence="2" id="KW-0808">Transferase</keyword>
<dbReference type="EMBL" id="BSXT01006633">
    <property type="protein sequence ID" value="GMF62673.1"/>
    <property type="molecule type" value="Genomic_DNA"/>
</dbReference>
<accession>A0A9W6YGN1</accession>
<keyword evidence="3" id="KW-0949">S-adenosyl-L-methionine</keyword>
<keyword evidence="7" id="KW-1185">Reference proteome</keyword>
<evidence type="ECO:0000256" key="4">
    <source>
        <dbReference type="SAM" id="SignalP"/>
    </source>
</evidence>
<dbReference type="InterPro" id="IPR050600">
    <property type="entry name" value="SETD3_SETD6_MTase"/>
</dbReference>
<organism evidence="6 7">
    <name type="scientific">Phytophthora fragariaefolia</name>
    <dbReference type="NCBI Taxonomy" id="1490495"/>
    <lineage>
        <taxon>Eukaryota</taxon>
        <taxon>Sar</taxon>
        <taxon>Stramenopiles</taxon>
        <taxon>Oomycota</taxon>
        <taxon>Peronosporomycetes</taxon>
        <taxon>Peronosporales</taxon>
        <taxon>Peronosporaceae</taxon>
        <taxon>Phytophthora</taxon>
    </lineage>
</organism>
<dbReference type="Pfam" id="PF09273">
    <property type="entry name" value="Rubis-subs-bind"/>
    <property type="match status" value="1"/>
</dbReference>
<dbReference type="SUPFAM" id="SSF82199">
    <property type="entry name" value="SET domain"/>
    <property type="match status" value="1"/>
</dbReference>
<name>A0A9W6YGN1_9STRA</name>
<dbReference type="OrthoDB" id="341421at2759"/>
<evidence type="ECO:0000313" key="7">
    <source>
        <dbReference type="Proteomes" id="UP001165121"/>
    </source>
</evidence>
<keyword evidence="4" id="KW-0732">Signal</keyword>
<dbReference type="InterPro" id="IPR036464">
    <property type="entry name" value="Rubisco_LSMT_subst-bd_sf"/>
</dbReference>
<evidence type="ECO:0000256" key="3">
    <source>
        <dbReference type="ARBA" id="ARBA00022691"/>
    </source>
</evidence>
<protein>
    <submittedName>
        <fullName evidence="6">Unnamed protein product</fullName>
    </submittedName>
</protein>
<dbReference type="GO" id="GO:0032259">
    <property type="term" value="P:methylation"/>
    <property type="evidence" value="ECO:0007669"/>
    <property type="project" value="UniProtKB-KW"/>
</dbReference>
<feature type="signal peptide" evidence="4">
    <location>
        <begin position="1"/>
        <end position="21"/>
    </location>
</feature>
<dbReference type="InterPro" id="IPR015353">
    <property type="entry name" value="Rubisco_LSMT_subst-bd"/>
</dbReference>
<evidence type="ECO:0000256" key="2">
    <source>
        <dbReference type="ARBA" id="ARBA00022679"/>
    </source>
</evidence>
<dbReference type="Proteomes" id="UP001165121">
    <property type="component" value="Unassembled WGS sequence"/>
</dbReference>
<feature type="domain" description="Rubisco LSMT substrate-binding" evidence="5">
    <location>
        <begin position="361"/>
        <end position="497"/>
    </location>
</feature>